<feature type="compositionally biased region" description="Basic residues" evidence="1">
    <location>
        <begin position="436"/>
        <end position="448"/>
    </location>
</feature>
<reference evidence="2 3" key="1">
    <citation type="journal article" date="2019" name="Nat. Plants">
        <title>Stout camphor tree genome fills gaps in understanding of flowering plant genome evolution.</title>
        <authorList>
            <person name="Chaw S.M."/>
            <person name="Liu Y.C."/>
            <person name="Wu Y.W."/>
            <person name="Wang H.Y."/>
            <person name="Lin C.I."/>
            <person name="Wu C.S."/>
            <person name="Ke H.M."/>
            <person name="Chang L.Y."/>
            <person name="Hsu C.Y."/>
            <person name="Yang H.T."/>
            <person name="Sudianto E."/>
            <person name="Hsu M.H."/>
            <person name="Wu K.P."/>
            <person name="Wang L.N."/>
            <person name="Leebens-Mack J.H."/>
            <person name="Tsai I.J."/>
        </authorList>
    </citation>
    <scope>NUCLEOTIDE SEQUENCE [LARGE SCALE GENOMIC DNA]</scope>
    <source>
        <strain evidence="3">cv. Chaw 1501</strain>
        <tissue evidence="2">Young leaves</tissue>
    </source>
</reference>
<dbReference type="Proteomes" id="UP000283530">
    <property type="component" value="Unassembled WGS sequence"/>
</dbReference>
<sequence length="448" mass="50402">MVKIVLTSIPDSTVLIAYGKPSCTSDLQEHIGDFINGGKKRRNLCLLLRFNPKKIQSFSNPQNPSIQSEPYVISPVHQGFALKMARGPRGRRGLASRQYRYNPYPLPSCTREDLEKELNPKKSSKTLEKKDWVDATCSVCMEFPHNAVLLLCSSHDKGCRPYMCGTSYRYSNCLNQFKKASTKVLSPRHGPALGQDAWRGSVENPSYDTGSAWPSGKQEVTELACPLCRGQVKGWTVVEAAREYLNAKKRSCMQDHCSFVGTYKELRKHVRVEHPSARPREVDPALEQKWRNLEWERERDDVLSTIMSSTPGAMVLGDYVIEGGLHHHHHHLHHHHHDFDTDDDDDNEMDEEIESETGIGDPDFYRVFSLLGAFMSGGDVNFRSRLRRLQRGFRTLEEGGGSGVPPIVAGAAASAAPGGDNEFPALGARVVGLGRSQRRHRRRSRRER</sequence>
<dbReference type="EMBL" id="QPKB01000009">
    <property type="protein sequence ID" value="RWR92843.1"/>
    <property type="molecule type" value="Genomic_DNA"/>
</dbReference>
<evidence type="ECO:0008006" key="4">
    <source>
        <dbReference type="Google" id="ProtNLM"/>
    </source>
</evidence>
<organism evidence="2 3">
    <name type="scientific">Cinnamomum micranthum f. kanehirae</name>
    <dbReference type="NCBI Taxonomy" id="337451"/>
    <lineage>
        <taxon>Eukaryota</taxon>
        <taxon>Viridiplantae</taxon>
        <taxon>Streptophyta</taxon>
        <taxon>Embryophyta</taxon>
        <taxon>Tracheophyta</taxon>
        <taxon>Spermatophyta</taxon>
        <taxon>Magnoliopsida</taxon>
        <taxon>Magnoliidae</taxon>
        <taxon>Laurales</taxon>
        <taxon>Lauraceae</taxon>
        <taxon>Cinnamomum</taxon>
    </lineage>
</organism>
<protein>
    <recommendedName>
        <fullName evidence="4">Zinc finger protein</fullName>
    </recommendedName>
</protein>
<dbReference type="Pfam" id="PF07800">
    <property type="entry name" value="DUF1644"/>
    <property type="match status" value="1"/>
</dbReference>
<comment type="caution">
    <text evidence="2">The sequence shown here is derived from an EMBL/GenBank/DDBJ whole genome shotgun (WGS) entry which is preliminary data.</text>
</comment>
<dbReference type="OrthoDB" id="1921166at2759"/>
<evidence type="ECO:0000313" key="2">
    <source>
        <dbReference type="EMBL" id="RWR92843.1"/>
    </source>
</evidence>
<evidence type="ECO:0000256" key="1">
    <source>
        <dbReference type="SAM" id="MobiDB-lite"/>
    </source>
</evidence>
<feature type="region of interest" description="Disordered" evidence="1">
    <location>
        <begin position="428"/>
        <end position="448"/>
    </location>
</feature>
<dbReference type="AlphaFoldDB" id="A0A443PPY5"/>
<dbReference type="PANTHER" id="PTHR31197:SF12">
    <property type="entry name" value="OS02G0770600 PROTEIN"/>
    <property type="match status" value="1"/>
</dbReference>
<gene>
    <name evidence="2" type="ORF">CKAN_02206900</name>
</gene>
<dbReference type="PANTHER" id="PTHR31197">
    <property type="entry name" value="OS01G0612600 PROTEIN"/>
    <property type="match status" value="1"/>
</dbReference>
<dbReference type="InterPro" id="IPR012866">
    <property type="entry name" value="DUF1644"/>
</dbReference>
<keyword evidence="3" id="KW-1185">Reference proteome</keyword>
<evidence type="ECO:0000313" key="3">
    <source>
        <dbReference type="Proteomes" id="UP000283530"/>
    </source>
</evidence>
<name>A0A443PPY5_9MAGN</name>
<accession>A0A443PPY5</accession>
<feature type="region of interest" description="Disordered" evidence="1">
    <location>
        <begin position="195"/>
        <end position="214"/>
    </location>
</feature>
<proteinExistence type="predicted"/>